<dbReference type="PRINTS" id="PR00032">
    <property type="entry name" value="HTHARAC"/>
</dbReference>
<dbReference type="InterPro" id="IPR009057">
    <property type="entry name" value="Homeodomain-like_sf"/>
</dbReference>
<dbReference type="InterPro" id="IPR018060">
    <property type="entry name" value="HTH_AraC"/>
</dbReference>
<keyword evidence="3" id="KW-0804">Transcription</keyword>
<dbReference type="SUPFAM" id="SSF51182">
    <property type="entry name" value="RmlC-like cupins"/>
    <property type="match status" value="1"/>
</dbReference>
<dbReference type="EMBL" id="JAMLJN010000005">
    <property type="protein sequence ID" value="MCL9770350.1"/>
    <property type="molecule type" value="Genomic_DNA"/>
</dbReference>
<dbReference type="InterPro" id="IPR020449">
    <property type="entry name" value="Tscrpt_reg_AraC-type_HTH"/>
</dbReference>
<dbReference type="InterPro" id="IPR013096">
    <property type="entry name" value="Cupin_2"/>
</dbReference>
<proteinExistence type="predicted"/>
<organism evidence="5 6">
    <name type="scientific">Flavobacterium fragile</name>
    <dbReference type="NCBI Taxonomy" id="2949085"/>
    <lineage>
        <taxon>Bacteria</taxon>
        <taxon>Pseudomonadati</taxon>
        <taxon>Bacteroidota</taxon>
        <taxon>Flavobacteriia</taxon>
        <taxon>Flavobacteriales</taxon>
        <taxon>Flavobacteriaceae</taxon>
        <taxon>Flavobacterium</taxon>
    </lineage>
</organism>
<evidence type="ECO:0000313" key="5">
    <source>
        <dbReference type="EMBL" id="MCL9770350.1"/>
    </source>
</evidence>
<evidence type="ECO:0000259" key="4">
    <source>
        <dbReference type="PROSITE" id="PS01124"/>
    </source>
</evidence>
<keyword evidence="2" id="KW-0238">DNA-binding</keyword>
<dbReference type="Gene3D" id="2.60.120.10">
    <property type="entry name" value="Jelly Rolls"/>
    <property type="match status" value="1"/>
</dbReference>
<dbReference type="SUPFAM" id="SSF46689">
    <property type="entry name" value="Homeodomain-like"/>
    <property type="match status" value="1"/>
</dbReference>
<evidence type="ECO:0000256" key="2">
    <source>
        <dbReference type="ARBA" id="ARBA00023125"/>
    </source>
</evidence>
<reference evidence="5 6" key="1">
    <citation type="submission" date="2022-05" db="EMBL/GenBank/DDBJ databases">
        <title>Flavobacterium sp., isolated from activated sludge.</title>
        <authorList>
            <person name="Ran Q."/>
        </authorList>
    </citation>
    <scope>NUCLEOTIDE SEQUENCE [LARGE SCALE GENOMIC DNA]</scope>
    <source>
        <strain evidence="5 6">HXWNR69</strain>
    </source>
</reference>
<evidence type="ECO:0000256" key="1">
    <source>
        <dbReference type="ARBA" id="ARBA00023015"/>
    </source>
</evidence>
<comment type="caution">
    <text evidence="5">The sequence shown here is derived from an EMBL/GenBank/DDBJ whole genome shotgun (WGS) entry which is preliminary data.</text>
</comment>
<keyword evidence="1" id="KW-0805">Transcription regulation</keyword>
<dbReference type="SMART" id="SM00342">
    <property type="entry name" value="HTH_ARAC"/>
    <property type="match status" value="1"/>
</dbReference>
<dbReference type="PANTHER" id="PTHR43280">
    <property type="entry name" value="ARAC-FAMILY TRANSCRIPTIONAL REGULATOR"/>
    <property type="match status" value="1"/>
</dbReference>
<dbReference type="PANTHER" id="PTHR43280:SF32">
    <property type="entry name" value="TRANSCRIPTIONAL REGULATORY PROTEIN"/>
    <property type="match status" value="1"/>
</dbReference>
<dbReference type="RefSeq" id="WP_250581870.1">
    <property type="nucleotide sequence ID" value="NZ_JAMLJN010000005.1"/>
</dbReference>
<dbReference type="Pfam" id="PF12833">
    <property type="entry name" value="HTH_18"/>
    <property type="match status" value="1"/>
</dbReference>
<evidence type="ECO:0000313" key="6">
    <source>
        <dbReference type="Proteomes" id="UP001203342"/>
    </source>
</evidence>
<dbReference type="InterPro" id="IPR011051">
    <property type="entry name" value="RmlC_Cupin_sf"/>
</dbReference>
<feature type="domain" description="HTH araC/xylS-type" evidence="4">
    <location>
        <begin position="192"/>
        <end position="290"/>
    </location>
</feature>
<dbReference type="InterPro" id="IPR014710">
    <property type="entry name" value="RmlC-like_jellyroll"/>
</dbReference>
<evidence type="ECO:0000256" key="3">
    <source>
        <dbReference type="ARBA" id="ARBA00023163"/>
    </source>
</evidence>
<gene>
    <name evidence="5" type="ORF">NAT47_07960</name>
</gene>
<protein>
    <submittedName>
        <fullName evidence="5">AraC family transcriptional regulator</fullName>
    </submittedName>
</protein>
<dbReference type="Gene3D" id="1.10.10.60">
    <property type="entry name" value="Homeodomain-like"/>
    <property type="match status" value="1"/>
</dbReference>
<dbReference type="PROSITE" id="PS01124">
    <property type="entry name" value="HTH_ARAC_FAMILY_2"/>
    <property type="match status" value="1"/>
</dbReference>
<name>A0ABT0TH99_9FLAO</name>
<sequence length="298" mass="34451">MKSTSRTFFEGLYGKSSIEFVKGLVYIYPFGVIGKEFNNNIKPHIHNNQFQIFLIIKGSTVLIHNGEKIPVTAPSFITIPKNTEHGFEHQTEMKGWIISLSDVVLEHMIKRETEAVIALETFQLTEVKKDTYSEVIFQNMLECIEEYHQENIGKLLMLESMIGKIIVQLSRLPKSTPLRIFNKDNSSIIHFRRFSQLIRESHTYKKTIEQYASELHITTGHLNRICNIIAQQHPKEVIMDYFINESKVLLSDIEKSINEICYSIGFEDPSYFARIFKKKTGVTPNEFRKSIGVKPKSS</sequence>
<accession>A0ABT0TH99</accession>
<dbReference type="Proteomes" id="UP001203342">
    <property type="component" value="Unassembled WGS sequence"/>
</dbReference>
<dbReference type="Pfam" id="PF07883">
    <property type="entry name" value="Cupin_2"/>
    <property type="match status" value="1"/>
</dbReference>
<keyword evidence="6" id="KW-1185">Reference proteome</keyword>